<dbReference type="RefSeq" id="WP_066520417.1">
    <property type="nucleotide sequence ID" value="NZ_CABMOF010000003.1"/>
</dbReference>
<organism evidence="1 2">
    <name type="scientific">Christensenella minuta</name>
    <dbReference type="NCBI Taxonomy" id="626937"/>
    <lineage>
        <taxon>Bacteria</taxon>
        <taxon>Bacillati</taxon>
        <taxon>Bacillota</taxon>
        <taxon>Clostridia</taxon>
        <taxon>Christensenellales</taxon>
        <taxon>Christensenellaceae</taxon>
        <taxon>Christensenella</taxon>
    </lineage>
</organism>
<proteinExistence type="predicted"/>
<accession>A0A136Q6B7</accession>
<dbReference type="AlphaFoldDB" id="A0A136Q6B7"/>
<dbReference type="OrthoDB" id="2086017at2"/>
<sequence length="97" mass="10887">MTEKYFLGFQEVPFGEFQDARAKAEEKGYTVAAEREENGYPEYELKNGDVIRGDKQGGFNRMEGGEPQERWSVGTVNQYSQGEAMGTGDVAFFMPAK</sequence>
<dbReference type="STRING" id="626937.HMPREF3293_00957"/>
<evidence type="ECO:0000313" key="1">
    <source>
        <dbReference type="EMBL" id="KXK66221.1"/>
    </source>
</evidence>
<keyword evidence="2" id="KW-1185">Reference proteome</keyword>
<name>A0A136Q6B7_9FIRM</name>
<dbReference type="Proteomes" id="UP000070366">
    <property type="component" value="Unassembled WGS sequence"/>
</dbReference>
<protein>
    <submittedName>
        <fullName evidence="1">Uncharacterized protein</fullName>
    </submittedName>
</protein>
<gene>
    <name evidence="1" type="ORF">HMPREF3293_00957</name>
</gene>
<evidence type="ECO:0000313" key="2">
    <source>
        <dbReference type="Proteomes" id="UP000070366"/>
    </source>
</evidence>
<dbReference type="EMBL" id="LSZW01000047">
    <property type="protein sequence ID" value="KXK66221.1"/>
    <property type="molecule type" value="Genomic_DNA"/>
</dbReference>
<reference evidence="1 2" key="1">
    <citation type="submission" date="2016-02" db="EMBL/GenBank/DDBJ databases">
        <authorList>
            <person name="Wen L."/>
            <person name="He K."/>
            <person name="Yang H."/>
        </authorList>
    </citation>
    <scope>NUCLEOTIDE SEQUENCE [LARGE SCALE GENOMIC DNA]</scope>
    <source>
        <strain evidence="1 2">DSM 22607</strain>
    </source>
</reference>
<comment type="caution">
    <text evidence="1">The sequence shown here is derived from an EMBL/GenBank/DDBJ whole genome shotgun (WGS) entry which is preliminary data.</text>
</comment>
<dbReference type="KEGG" id="cmiu:B1H56_01760"/>